<dbReference type="Proteomes" id="UP000694402">
    <property type="component" value="Unassembled WGS sequence"/>
</dbReference>
<dbReference type="InterPro" id="IPR051841">
    <property type="entry name" value="MT-Golgi_org_protein"/>
</dbReference>
<name>A0A8C8EHT0_ONCTS</name>
<dbReference type="GO" id="GO:0000922">
    <property type="term" value="C:spindle pole"/>
    <property type="evidence" value="ECO:0007669"/>
    <property type="project" value="TreeGrafter"/>
</dbReference>
<protein>
    <submittedName>
        <fullName evidence="8">Nuclear mitotic apparatus protein 1</fullName>
    </submittedName>
</protein>
<dbReference type="CDD" id="cd22224">
    <property type="entry name" value="HkD_NuMA"/>
    <property type="match status" value="1"/>
</dbReference>
<feature type="compositionally biased region" description="Basic and acidic residues" evidence="6">
    <location>
        <begin position="812"/>
        <end position="841"/>
    </location>
</feature>
<feature type="region of interest" description="Disordered" evidence="6">
    <location>
        <begin position="1583"/>
        <end position="1605"/>
    </location>
</feature>
<dbReference type="InterPro" id="IPR048724">
    <property type="entry name" value="NuMA_N_HOOK"/>
</dbReference>
<feature type="coiled-coil region" evidence="5">
    <location>
        <begin position="1341"/>
        <end position="1474"/>
    </location>
</feature>
<dbReference type="GO" id="GO:0005938">
    <property type="term" value="C:cell cortex"/>
    <property type="evidence" value="ECO:0007669"/>
    <property type="project" value="Ensembl"/>
</dbReference>
<evidence type="ECO:0000256" key="2">
    <source>
        <dbReference type="ARBA" id="ARBA00022490"/>
    </source>
</evidence>
<proteinExistence type="predicted"/>
<dbReference type="Pfam" id="PF21670">
    <property type="entry name" value="HOOK_N_NuMA"/>
    <property type="match status" value="1"/>
</dbReference>
<dbReference type="GO" id="GO:0005876">
    <property type="term" value="C:spindle microtubule"/>
    <property type="evidence" value="ECO:0007669"/>
    <property type="project" value="TreeGrafter"/>
</dbReference>
<feature type="region of interest" description="Disordered" evidence="6">
    <location>
        <begin position="812"/>
        <end position="856"/>
    </location>
</feature>
<reference evidence="8" key="1">
    <citation type="submission" date="2025-08" db="UniProtKB">
        <authorList>
            <consortium name="Ensembl"/>
        </authorList>
    </citation>
    <scope>IDENTIFICATION</scope>
</reference>
<organism evidence="8 9">
    <name type="scientific">Oncorhynchus tshawytscha</name>
    <name type="common">Chinook salmon</name>
    <name type="synonym">Salmo tshawytscha</name>
    <dbReference type="NCBI Taxonomy" id="74940"/>
    <lineage>
        <taxon>Eukaryota</taxon>
        <taxon>Metazoa</taxon>
        <taxon>Chordata</taxon>
        <taxon>Craniata</taxon>
        <taxon>Vertebrata</taxon>
        <taxon>Euteleostomi</taxon>
        <taxon>Actinopterygii</taxon>
        <taxon>Neopterygii</taxon>
        <taxon>Teleostei</taxon>
        <taxon>Protacanthopterygii</taxon>
        <taxon>Salmoniformes</taxon>
        <taxon>Salmonidae</taxon>
        <taxon>Salmoninae</taxon>
        <taxon>Oncorhynchus</taxon>
    </lineage>
</organism>
<evidence type="ECO:0000256" key="1">
    <source>
        <dbReference type="ARBA" id="ARBA00004496"/>
    </source>
</evidence>
<evidence type="ECO:0000256" key="6">
    <source>
        <dbReference type="SAM" id="MobiDB-lite"/>
    </source>
</evidence>
<accession>A0A8C8EHT0</accession>
<evidence type="ECO:0000313" key="8">
    <source>
        <dbReference type="Ensembl" id="ENSOTSP00005003389.2"/>
    </source>
</evidence>
<feature type="coiled-coil region" evidence="5">
    <location>
        <begin position="450"/>
        <end position="516"/>
    </location>
</feature>
<dbReference type="GO" id="GO:0000132">
    <property type="term" value="P:establishment of mitotic spindle orientation"/>
    <property type="evidence" value="ECO:0007669"/>
    <property type="project" value="TreeGrafter"/>
</dbReference>
<feature type="region of interest" description="Disordered" evidence="6">
    <location>
        <begin position="2063"/>
        <end position="2155"/>
    </location>
</feature>
<feature type="domain" description="Nuclear mitotic apparatus protein 1 N-terminal hook" evidence="7">
    <location>
        <begin position="7"/>
        <end position="154"/>
    </location>
</feature>
<feature type="coiled-coil region" evidence="5">
    <location>
        <begin position="1694"/>
        <end position="1749"/>
    </location>
</feature>
<dbReference type="GO" id="GO:0005813">
    <property type="term" value="C:centrosome"/>
    <property type="evidence" value="ECO:0007669"/>
    <property type="project" value="TreeGrafter"/>
</dbReference>
<dbReference type="GeneTree" id="ENSGT00950000183078"/>
<feature type="compositionally biased region" description="Polar residues" evidence="6">
    <location>
        <begin position="2087"/>
        <end position="2098"/>
    </location>
</feature>
<feature type="coiled-coil region" evidence="5">
    <location>
        <begin position="1042"/>
        <end position="1261"/>
    </location>
</feature>
<dbReference type="GO" id="GO:0008017">
    <property type="term" value="F:microtubule binding"/>
    <property type="evidence" value="ECO:0007669"/>
    <property type="project" value="TreeGrafter"/>
</dbReference>
<dbReference type="PANTHER" id="PTHR18902">
    <property type="entry name" value="NUCLEAR MITOTIC APPARATUS PROTEIN 1-RELATED"/>
    <property type="match status" value="1"/>
</dbReference>
<evidence type="ECO:0000256" key="5">
    <source>
        <dbReference type="SAM" id="Coils"/>
    </source>
</evidence>
<dbReference type="PANTHER" id="PTHR18902:SF24">
    <property type="entry name" value="NUCLEAR MITOTIC APPARATUS PROTEIN 1"/>
    <property type="match status" value="1"/>
</dbReference>
<feature type="compositionally biased region" description="Polar residues" evidence="6">
    <location>
        <begin position="2128"/>
        <end position="2140"/>
    </location>
</feature>
<feature type="region of interest" description="Disordered" evidence="6">
    <location>
        <begin position="266"/>
        <end position="285"/>
    </location>
</feature>
<reference evidence="8" key="2">
    <citation type="submission" date="2025-09" db="UniProtKB">
        <authorList>
            <consortium name="Ensembl"/>
        </authorList>
    </citation>
    <scope>IDENTIFICATION</scope>
</reference>
<dbReference type="Gene3D" id="1.10.287.1490">
    <property type="match status" value="1"/>
</dbReference>
<keyword evidence="4 5" id="KW-0175">Coiled coil</keyword>
<sequence>MVLHLDKEHALLEWVNHLNVDLPVRSINDLQDGVLLLKLVYKLRKEEPAKSYLDQPIQERLKVVSDFLQGDCRCSTERGALISWDNISNGLNLEVELSKVLVLLYYHSVINNHVDLNQLEYKFEVELASMLRFVLDNENSLYLSENLEKYLRKKPLFSFNSDISSTSSSSLFNDEESPVFRRRKKIGSVQFLDLQTVASSSVSSPLQDVMNTPQFQLKKLQRQLRQERDMRDELEKDLTTSAATLTQRESQICQLQHRIEKLLREQAEQEQEPRDELQELHSKNEGLRTRLHEVLKECQALKTNSSQMERKVDNLTEENGTLSAQMREVIARLASAEAEVDRLTEAQDSAQGEWSSRHCHLQAELNRATAQKECLNEQMLILQSKISSLEDELSKAKMQEKGEVMGPILEWEQLKQELADATLRHAECECTIARLKGEKEQAATLHAQERASLQAESQRLQVLVTELQEALSALRVDREALELASKEERESLTAQLHTLTAEVASLTQTVQQREQEVQQECIQRGELNLAMEWQERKAREEIQELTSHVDTMGDSLRRAEEEVQVREKQLTKQQQESALQREVLQEEMAAAEKVLKELKEQEEAVREEATRLHQEITTHATNLCSLRQEHTALQEQLARQQEEISLEKEAQSEAHREKEAVREELSRLQEELRSLGEQMAQLEEAQREKECLLLQSTENIETLKTERATASSLAEAKDLELSSLREEVRAREEQLAMQQEEYRLQQEELREELAAQENEINNMRERLAGLMDQISLLKELCQEGKNMEALREEHTAQLEQLRIVKEQVEEVQERNEETSAALREKESSLREKEESLRRLEEELQSTTSLASQRRQEELTSLKEEVISQQEEVERRRAAEALSVEEARQLAREQESKRMELEESVSALQQQLDSAIQDNDRKRQECERLEQDLEHRGTRVEELRQQEDSARLEATRLRQEISTHVSHLEVVQRGKEEQEGNASEETTVKMAALQAQLEVVLSLAAAKDLQLSTLREEASLLSQENAKRAVDLKDVQSEKIRMESLLSEEHRALQEELAKEQEELRSEVSLHQQRAAELQQSLEEKQEALRELKEQLVQQQEDSSLQKVLQEAQAAALQEEAVDALRGEVTLHQQRAAELQQSLEHQEAALREQEAKSTEEATLKMEALQAAKDLQLSTLTEKATTLQQQLAKREQEISLQKEVLQEAHIEKESVEALREELARQQEELIHQQQRAQSLEQSLEEQQEALKELTVKEERAREEATLKMVALQAAKDLELSTLRQEATQLRQEISTHVSRLEEVQRGREEQEGNASEETTVKMEALQAQLEVVSSLATAKDLQLSTLREEATALQEQLAKREQEISLQKEVLQEAHLEKESVEALREELARQQEELREELIHQQQRAQSLEQSLEEQQEALKELTVKEERAREEATLKMVALQAAKDLELSTLRQEATQLRQEISTHVSRLEEVQSEGPLREEHTALQVQLAKQQEENSLQKGLLQEVQATVLQEREAKEILRGEVSLHQQSLEHQEAVLREDLARQKEEGQAAGQVEKELMEQFSVLQQEKEALLTRALQAEQNQSELEGSMAELRAQAESTESGQRQQLDALLLEKERLTEGNQVLEMKCSAAQRLEAVLQEELALLREQMEGTEWEKQVRHLREQLAANTEVVEHYKTQVEKAKSHYSGKKQQLVESQEQVTELQRSLEVREHEVNAVTTEMKLLQKELEKARSKEKSLGSKINTLEAQVYLSIRLYYAFYHTGCQLHIDMKLTFICVTGIHLPLSLPCRRPMEPDESSTPLVRSSERVAAKRRALGGDSLETLYFTPMNNRQINSSITSLGELALDSARKRPPTSSARRRRTTQVINITMSKVEGALGHLSLHVLSLTSLSLLSLSLTSLSLLSPLAHLTLSHLTLTSLSLSLPGYRRSTVHVAAPQICFCSARCVGTGQFCVGAENEPDHAADDWLRIAELQARNQSCLPHLKSSYPLESRPSLGPSFEFTDDDLRMGDPTETIRRASVMPGQIQESLSSHRLSLHPGPADSTTATRPAYGSHRLSLMPKISTHPLSSKSGFLQRGMSKIRSSTRKSPGNKSSRVPQSGDRKSPRSGAGSVKSPQPGGKAQRKSPRTNSSKSPKNPTSARKVRPTSFLQTSGI</sequence>
<evidence type="ECO:0000256" key="4">
    <source>
        <dbReference type="ARBA" id="ARBA00023054"/>
    </source>
</evidence>
<keyword evidence="9" id="KW-1185">Reference proteome</keyword>
<feature type="region of interest" description="Disordered" evidence="6">
    <location>
        <begin position="2019"/>
        <end position="2050"/>
    </location>
</feature>
<dbReference type="AlphaFoldDB" id="A0A8C8EHT0"/>
<keyword evidence="2" id="KW-0963">Cytoplasm</keyword>
<dbReference type="Ensembl" id="ENSOTST00005003768.2">
    <property type="protein sequence ID" value="ENSOTSP00005003389.2"/>
    <property type="gene ID" value="ENSOTSG00005001929.2"/>
</dbReference>
<evidence type="ECO:0000256" key="3">
    <source>
        <dbReference type="ARBA" id="ARBA00022553"/>
    </source>
</evidence>
<gene>
    <name evidence="8" type="primary">numa1</name>
</gene>
<keyword evidence="3" id="KW-0597">Phosphoprotein</keyword>
<evidence type="ECO:0000259" key="7">
    <source>
        <dbReference type="Pfam" id="PF21670"/>
    </source>
</evidence>
<evidence type="ECO:0000313" key="9">
    <source>
        <dbReference type="Proteomes" id="UP000694402"/>
    </source>
</evidence>
<comment type="subcellular location">
    <subcellularLocation>
        <location evidence="1">Cytoplasm</location>
    </subcellularLocation>
</comment>